<evidence type="ECO:0000256" key="1">
    <source>
        <dbReference type="SAM" id="MobiDB-lite"/>
    </source>
</evidence>
<evidence type="ECO:0000313" key="3">
    <source>
        <dbReference type="Proteomes" id="UP000244005"/>
    </source>
</evidence>
<proteinExistence type="predicted"/>
<protein>
    <submittedName>
        <fullName evidence="2">Uncharacterized protein</fullName>
    </submittedName>
</protein>
<dbReference type="EMBL" id="KZ772678">
    <property type="protein sequence ID" value="PTQ47966.1"/>
    <property type="molecule type" value="Genomic_DNA"/>
</dbReference>
<feature type="region of interest" description="Disordered" evidence="1">
    <location>
        <begin position="48"/>
        <end position="91"/>
    </location>
</feature>
<sequence length="142" mass="15768">MAVGLYCMTRFLNYLFFFLRYRVKVSLYHSLESSLAVLLDVTAMPTRAEAAAQPSPAQPPRLEKNASRSRAPAQPSPPSQAPEQSRTERRKRLREEVSLVCLSVCSGWVLGRVSPSLSPRGRAAGWSEATVAAALRYSSDYY</sequence>
<keyword evidence="3" id="KW-1185">Reference proteome</keyword>
<dbReference type="AlphaFoldDB" id="A0A2R6XPK6"/>
<accession>A0A2R6XPK6</accession>
<organism evidence="2 3">
    <name type="scientific">Marchantia polymorpha</name>
    <name type="common">Common liverwort</name>
    <name type="synonym">Marchantia aquatica</name>
    <dbReference type="NCBI Taxonomy" id="3197"/>
    <lineage>
        <taxon>Eukaryota</taxon>
        <taxon>Viridiplantae</taxon>
        <taxon>Streptophyta</taxon>
        <taxon>Embryophyta</taxon>
        <taxon>Marchantiophyta</taxon>
        <taxon>Marchantiopsida</taxon>
        <taxon>Marchantiidae</taxon>
        <taxon>Marchantiales</taxon>
        <taxon>Marchantiaceae</taxon>
        <taxon>Marchantia</taxon>
    </lineage>
</organism>
<evidence type="ECO:0000313" key="2">
    <source>
        <dbReference type="EMBL" id="PTQ47966.1"/>
    </source>
</evidence>
<gene>
    <name evidence="2" type="ORF">MARPO_0006s0017</name>
</gene>
<dbReference type="Proteomes" id="UP000244005">
    <property type="component" value="Unassembled WGS sequence"/>
</dbReference>
<reference evidence="3" key="1">
    <citation type="journal article" date="2017" name="Cell">
        <title>Insights into land plant evolution garnered from the Marchantia polymorpha genome.</title>
        <authorList>
            <person name="Bowman J.L."/>
            <person name="Kohchi T."/>
            <person name="Yamato K.T."/>
            <person name="Jenkins J."/>
            <person name="Shu S."/>
            <person name="Ishizaki K."/>
            <person name="Yamaoka S."/>
            <person name="Nishihama R."/>
            <person name="Nakamura Y."/>
            <person name="Berger F."/>
            <person name="Adam C."/>
            <person name="Aki S.S."/>
            <person name="Althoff F."/>
            <person name="Araki T."/>
            <person name="Arteaga-Vazquez M.A."/>
            <person name="Balasubrmanian S."/>
            <person name="Barry K."/>
            <person name="Bauer D."/>
            <person name="Boehm C.R."/>
            <person name="Briginshaw L."/>
            <person name="Caballero-Perez J."/>
            <person name="Catarino B."/>
            <person name="Chen F."/>
            <person name="Chiyoda S."/>
            <person name="Chovatia M."/>
            <person name="Davies K.M."/>
            <person name="Delmans M."/>
            <person name="Demura T."/>
            <person name="Dierschke T."/>
            <person name="Dolan L."/>
            <person name="Dorantes-Acosta A.E."/>
            <person name="Eklund D.M."/>
            <person name="Florent S.N."/>
            <person name="Flores-Sandoval E."/>
            <person name="Fujiyama A."/>
            <person name="Fukuzawa H."/>
            <person name="Galik B."/>
            <person name="Grimanelli D."/>
            <person name="Grimwood J."/>
            <person name="Grossniklaus U."/>
            <person name="Hamada T."/>
            <person name="Haseloff J."/>
            <person name="Hetherington A.J."/>
            <person name="Higo A."/>
            <person name="Hirakawa Y."/>
            <person name="Hundley H.N."/>
            <person name="Ikeda Y."/>
            <person name="Inoue K."/>
            <person name="Inoue S.I."/>
            <person name="Ishida S."/>
            <person name="Jia Q."/>
            <person name="Kakita M."/>
            <person name="Kanazawa T."/>
            <person name="Kawai Y."/>
            <person name="Kawashima T."/>
            <person name="Kennedy M."/>
            <person name="Kinose K."/>
            <person name="Kinoshita T."/>
            <person name="Kohara Y."/>
            <person name="Koide E."/>
            <person name="Komatsu K."/>
            <person name="Kopischke S."/>
            <person name="Kubo M."/>
            <person name="Kyozuka J."/>
            <person name="Lagercrantz U."/>
            <person name="Lin S.S."/>
            <person name="Lindquist E."/>
            <person name="Lipzen A.M."/>
            <person name="Lu C.W."/>
            <person name="De Luna E."/>
            <person name="Martienssen R.A."/>
            <person name="Minamino N."/>
            <person name="Mizutani M."/>
            <person name="Mizutani M."/>
            <person name="Mochizuki N."/>
            <person name="Monte I."/>
            <person name="Mosher R."/>
            <person name="Nagasaki H."/>
            <person name="Nakagami H."/>
            <person name="Naramoto S."/>
            <person name="Nishitani K."/>
            <person name="Ohtani M."/>
            <person name="Okamoto T."/>
            <person name="Okumura M."/>
            <person name="Phillips J."/>
            <person name="Pollak B."/>
            <person name="Reinders A."/>
            <person name="Rovekamp M."/>
            <person name="Sano R."/>
            <person name="Sawa S."/>
            <person name="Schmid M.W."/>
            <person name="Shirakawa M."/>
            <person name="Solano R."/>
            <person name="Spunde A."/>
            <person name="Suetsugu N."/>
            <person name="Sugano S."/>
            <person name="Sugiyama A."/>
            <person name="Sun R."/>
            <person name="Suzuki Y."/>
            <person name="Takenaka M."/>
            <person name="Takezawa D."/>
            <person name="Tomogane H."/>
            <person name="Tsuzuki M."/>
            <person name="Ueda T."/>
            <person name="Umeda M."/>
            <person name="Ward J.M."/>
            <person name="Watanabe Y."/>
            <person name="Yazaki K."/>
            <person name="Yokoyama R."/>
            <person name="Yoshitake Y."/>
            <person name="Yotsui I."/>
            <person name="Zachgo S."/>
            <person name="Schmutz J."/>
        </authorList>
    </citation>
    <scope>NUCLEOTIDE SEQUENCE [LARGE SCALE GENOMIC DNA]</scope>
    <source>
        <strain evidence="3">Tak-1</strain>
    </source>
</reference>
<name>A0A2R6XPK6_MARPO</name>